<dbReference type="EMBL" id="UINC01011702">
    <property type="protein sequence ID" value="SVA51482.1"/>
    <property type="molecule type" value="Genomic_DNA"/>
</dbReference>
<sequence length="48" mass="5184">RDPLGRLGGGIGNLGGRRRICNPSPRRRDPTVHARRTGATAKKPHTSL</sequence>
<protein>
    <submittedName>
        <fullName evidence="2">Uncharacterized protein</fullName>
    </submittedName>
</protein>
<name>A0A381WGA3_9ZZZZ</name>
<feature type="non-terminal residue" evidence="2">
    <location>
        <position position="1"/>
    </location>
</feature>
<reference evidence="2" key="1">
    <citation type="submission" date="2018-05" db="EMBL/GenBank/DDBJ databases">
        <authorList>
            <person name="Lanie J.A."/>
            <person name="Ng W.-L."/>
            <person name="Kazmierczak K.M."/>
            <person name="Andrzejewski T.M."/>
            <person name="Davidsen T.M."/>
            <person name="Wayne K.J."/>
            <person name="Tettelin H."/>
            <person name="Glass J.I."/>
            <person name="Rusch D."/>
            <person name="Podicherti R."/>
            <person name="Tsui H.-C.T."/>
            <person name="Winkler M.E."/>
        </authorList>
    </citation>
    <scope>NUCLEOTIDE SEQUENCE</scope>
</reference>
<feature type="compositionally biased region" description="Gly residues" evidence="1">
    <location>
        <begin position="1"/>
        <end position="15"/>
    </location>
</feature>
<feature type="region of interest" description="Disordered" evidence="1">
    <location>
        <begin position="1"/>
        <end position="48"/>
    </location>
</feature>
<evidence type="ECO:0000256" key="1">
    <source>
        <dbReference type="SAM" id="MobiDB-lite"/>
    </source>
</evidence>
<proteinExistence type="predicted"/>
<evidence type="ECO:0000313" key="2">
    <source>
        <dbReference type="EMBL" id="SVA51482.1"/>
    </source>
</evidence>
<organism evidence="2">
    <name type="scientific">marine metagenome</name>
    <dbReference type="NCBI Taxonomy" id="408172"/>
    <lineage>
        <taxon>unclassified sequences</taxon>
        <taxon>metagenomes</taxon>
        <taxon>ecological metagenomes</taxon>
    </lineage>
</organism>
<gene>
    <name evidence="2" type="ORF">METZ01_LOCUS104336</name>
</gene>
<accession>A0A381WGA3</accession>
<dbReference type="AlphaFoldDB" id="A0A381WGA3"/>
<feature type="non-terminal residue" evidence="2">
    <location>
        <position position="48"/>
    </location>
</feature>